<keyword evidence="1" id="KW-1133">Transmembrane helix</keyword>
<proteinExistence type="predicted"/>
<reference evidence="2" key="1">
    <citation type="submission" date="2018-05" db="EMBL/GenBank/DDBJ databases">
        <authorList>
            <person name="Lanie J.A."/>
            <person name="Ng W.-L."/>
            <person name="Kazmierczak K.M."/>
            <person name="Andrzejewski T.M."/>
            <person name="Davidsen T.M."/>
            <person name="Wayne K.J."/>
            <person name="Tettelin H."/>
            <person name="Glass J.I."/>
            <person name="Rusch D."/>
            <person name="Podicherti R."/>
            <person name="Tsui H.-C.T."/>
            <person name="Winkler M.E."/>
        </authorList>
    </citation>
    <scope>NUCLEOTIDE SEQUENCE</scope>
</reference>
<keyword evidence="1" id="KW-0472">Membrane</keyword>
<sequence length="65" mass="7532">MDIERDYLPFLIFGIICSLCATAVTIGGFEKMGIWMEAMYPIFMLFAVACFAIAWIRWKKTNEKD</sequence>
<accession>A0A381W8B6</accession>
<feature type="transmembrane region" description="Helical" evidence="1">
    <location>
        <begin position="38"/>
        <end position="58"/>
    </location>
</feature>
<dbReference type="AlphaFoldDB" id="A0A381W8B6"/>
<organism evidence="2">
    <name type="scientific">marine metagenome</name>
    <dbReference type="NCBI Taxonomy" id="408172"/>
    <lineage>
        <taxon>unclassified sequences</taxon>
        <taxon>metagenomes</taxon>
        <taxon>ecological metagenomes</taxon>
    </lineage>
</organism>
<gene>
    <name evidence="2" type="ORF">METZ01_LOCUS101365</name>
</gene>
<dbReference type="EMBL" id="UINC01010950">
    <property type="protein sequence ID" value="SVA48511.1"/>
    <property type="molecule type" value="Genomic_DNA"/>
</dbReference>
<keyword evidence="1" id="KW-0812">Transmembrane</keyword>
<evidence type="ECO:0000313" key="2">
    <source>
        <dbReference type="EMBL" id="SVA48511.1"/>
    </source>
</evidence>
<evidence type="ECO:0000256" key="1">
    <source>
        <dbReference type="SAM" id="Phobius"/>
    </source>
</evidence>
<evidence type="ECO:0008006" key="3">
    <source>
        <dbReference type="Google" id="ProtNLM"/>
    </source>
</evidence>
<protein>
    <recommendedName>
        <fullName evidence="3">DUF5668 domain-containing protein</fullName>
    </recommendedName>
</protein>
<feature type="transmembrane region" description="Helical" evidence="1">
    <location>
        <begin position="7"/>
        <end position="26"/>
    </location>
</feature>
<name>A0A381W8B6_9ZZZZ</name>